<comment type="similarity">
    <text evidence="2">Belongs to the SPF27 family.</text>
</comment>
<dbReference type="GO" id="GO:0008380">
    <property type="term" value="P:RNA splicing"/>
    <property type="evidence" value="ECO:0007669"/>
    <property type="project" value="UniProtKB-KW"/>
</dbReference>
<evidence type="ECO:0000256" key="5">
    <source>
        <dbReference type="ARBA" id="ARBA00023187"/>
    </source>
</evidence>
<keyword evidence="4" id="KW-0747">Spliceosome</keyword>
<reference evidence="9 10" key="1">
    <citation type="submission" date="2024-10" db="EMBL/GenBank/DDBJ databases">
        <title>Updated reference genomes for cyclostephanoid diatoms.</title>
        <authorList>
            <person name="Roberts W.R."/>
            <person name="Alverson A.J."/>
        </authorList>
    </citation>
    <scope>NUCLEOTIDE SEQUENCE [LARGE SCALE GENOMIC DNA]</scope>
    <source>
        <strain evidence="9 10">AJA010-31</strain>
    </source>
</reference>
<evidence type="ECO:0000256" key="2">
    <source>
        <dbReference type="ARBA" id="ARBA00010788"/>
    </source>
</evidence>
<comment type="caution">
    <text evidence="9">The sequence shown here is derived from an EMBL/GenBank/DDBJ whole genome shotgun (WGS) entry which is preliminary data.</text>
</comment>
<keyword evidence="5" id="KW-0508">mRNA splicing</keyword>
<organism evidence="9 10">
    <name type="scientific">Cyclotella atomus</name>
    <dbReference type="NCBI Taxonomy" id="382360"/>
    <lineage>
        <taxon>Eukaryota</taxon>
        <taxon>Sar</taxon>
        <taxon>Stramenopiles</taxon>
        <taxon>Ochrophyta</taxon>
        <taxon>Bacillariophyta</taxon>
        <taxon>Coscinodiscophyceae</taxon>
        <taxon>Thalassiosirophycidae</taxon>
        <taxon>Stephanodiscales</taxon>
        <taxon>Stephanodiscaceae</taxon>
        <taxon>Cyclotella</taxon>
    </lineage>
</organism>
<evidence type="ECO:0000256" key="1">
    <source>
        <dbReference type="ARBA" id="ARBA00004123"/>
    </source>
</evidence>
<protein>
    <submittedName>
        <fullName evidence="9">Uncharacterized protein</fullName>
    </submittedName>
</protein>
<evidence type="ECO:0000256" key="8">
    <source>
        <dbReference type="SAM" id="MobiDB-lite"/>
    </source>
</evidence>
<dbReference type="PANTHER" id="PTHR13296:SF0">
    <property type="entry name" value="PRE-MRNA-SPLICING FACTOR SPF27"/>
    <property type="match status" value="1"/>
</dbReference>
<proteinExistence type="inferred from homology"/>
<evidence type="ECO:0000256" key="7">
    <source>
        <dbReference type="SAM" id="Coils"/>
    </source>
</evidence>
<dbReference type="PANTHER" id="PTHR13296">
    <property type="entry name" value="BCAS2 PROTEIN"/>
    <property type="match status" value="1"/>
</dbReference>
<keyword evidence="10" id="KW-1185">Reference proteome</keyword>
<evidence type="ECO:0000313" key="9">
    <source>
        <dbReference type="EMBL" id="KAL3789121.1"/>
    </source>
</evidence>
<sequence length="223" mass="24791">MSLVPGPSTPQLPTTAPSNDGSIVLDALPYVEQPDPHYEQQAISLIEAELANSSSELGEHPSLSGRLLPHSSLNKHVNNAPLASAAYDSLLKRQESGQPAQFTEWHHNHHNGRSDNASLKIQYEHHRLHLSNLDLHSTLCTPHHYQRYHSLLENSYVIPQSKLLEAQRLKVDGINASRMEEQQAAYSQMGVLRGKIAGLVEKNGRLDGAVERLEKELETLRGE</sequence>
<dbReference type="GO" id="GO:0006397">
    <property type="term" value="P:mRNA processing"/>
    <property type="evidence" value="ECO:0007669"/>
    <property type="project" value="UniProtKB-KW"/>
</dbReference>
<dbReference type="Pfam" id="PF05700">
    <property type="entry name" value="BCAS2"/>
    <property type="match status" value="1"/>
</dbReference>
<feature type="coiled-coil region" evidence="7">
    <location>
        <begin position="196"/>
        <end position="223"/>
    </location>
</feature>
<name>A0ABD3PP37_9STRA</name>
<gene>
    <name evidence="9" type="ORF">ACHAWO_012654</name>
</gene>
<dbReference type="GO" id="GO:0005681">
    <property type="term" value="C:spliceosomal complex"/>
    <property type="evidence" value="ECO:0007669"/>
    <property type="project" value="UniProtKB-KW"/>
</dbReference>
<keyword evidence="7" id="KW-0175">Coiled coil</keyword>
<dbReference type="Proteomes" id="UP001530400">
    <property type="component" value="Unassembled WGS sequence"/>
</dbReference>
<evidence type="ECO:0000313" key="10">
    <source>
        <dbReference type="Proteomes" id="UP001530400"/>
    </source>
</evidence>
<keyword evidence="3" id="KW-0507">mRNA processing</keyword>
<dbReference type="EMBL" id="JALLPJ020000538">
    <property type="protein sequence ID" value="KAL3789121.1"/>
    <property type="molecule type" value="Genomic_DNA"/>
</dbReference>
<evidence type="ECO:0000256" key="6">
    <source>
        <dbReference type="ARBA" id="ARBA00023242"/>
    </source>
</evidence>
<dbReference type="InterPro" id="IPR008409">
    <property type="entry name" value="SPF27"/>
</dbReference>
<accession>A0ABD3PP37</accession>
<dbReference type="AlphaFoldDB" id="A0ABD3PP37"/>
<keyword evidence="6" id="KW-0539">Nucleus</keyword>
<feature type="compositionally biased region" description="Polar residues" evidence="8">
    <location>
        <begin position="9"/>
        <end position="21"/>
    </location>
</feature>
<evidence type="ECO:0000256" key="4">
    <source>
        <dbReference type="ARBA" id="ARBA00022728"/>
    </source>
</evidence>
<feature type="region of interest" description="Disordered" evidence="8">
    <location>
        <begin position="1"/>
        <end position="21"/>
    </location>
</feature>
<evidence type="ECO:0000256" key="3">
    <source>
        <dbReference type="ARBA" id="ARBA00022664"/>
    </source>
</evidence>
<comment type="subcellular location">
    <subcellularLocation>
        <location evidence="1">Nucleus</location>
    </subcellularLocation>
</comment>